<keyword evidence="3 5" id="KW-0687">Ribonucleoprotein</keyword>
<proteinExistence type="inferred from homology"/>
<accession>A0A150JFL6</accession>
<dbReference type="Gene3D" id="1.10.1620.10">
    <property type="entry name" value="Ribosomal protein L39e"/>
    <property type="match status" value="1"/>
</dbReference>
<dbReference type="EMBL" id="LNJE01000015">
    <property type="protein sequence ID" value="KYC56922.1"/>
    <property type="molecule type" value="Genomic_DNA"/>
</dbReference>
<accession>A0A150JI58</accession>
<accession>A0A150IVK9</accession>
<dbReference type="InterPro" id="IPR023626">
    <property type="entry name" value="Ribosomal_eL39_dom_sf"/>
</dbReference>
<evidence type="ECO:0000313" key="6">
    <source>
        <dbReference type="EMBL" id="KYC44314.1"/>
    </source>
</evidence>
<evidence type="ECO:0000313" key="8">
    <source>
        <dbReference type="EMBL" id="KYC49013.1"/>
    </source>
</evidence>
<dbReference type="SUPFAM" id="SSF48662">
    <property type="entry name" value="Ribosomal protein L39e"/>
    <property type="match status" value="1"/>
</dbReference>
<evidence type="ECO:0000313" key="10">
    <source>
        <dbReference type="EMBL" id="KYC54283.1"/>
    </source>
</evidence>
<protein>
    <recommendedName>
        <fullName evidence="4 5">Large ribosomal subunit protein eL39</fullName>
    </recommendedName>
</protein>
<dbReference type="Proteomes" id="UP000075398">
    <property type="component" value="Unassembled WGS sequence"/>
</dbReference>
<dbReference type="GO" id="GO:0003735">
    <property type="term" value="F:structural constituent of ribosome"/>
    <property type="evidence" value="ECO:0007669"/>
    <property type="project" value="InterPro"/>
</dbReference>
<dbReference type="HAMAP" id="MF_00629">
    <property type="entry name" value="Ribosomal_eL39"/>
    <property type="match status" value="1"/>
</dbReference>
<dbReference type="GO" id="GO:0006412">
    <property type="term" value="P:translation"/>
    <property type="evidence" value="ECO:0007669"/>
    <property type="project" value="UniProtKB-UniRule"/>
</dbReference>
<evidence type="ECO:0000313" key="9">
    <source>
        <dbReference type="EMBL" id="KYC51491.1"/>
    </source>
</evidence>
<evidence type="ECO:0000256" key="3">
    <source>
        <dbReference type="ARBA" id="ARBA00023274"/>
    </source>
</evidence>
<accession>A0A150JAL4</accession>
<dbReference type="Pfam" id="PF00832">
    <property type="entry name" value="Ribosomal_L39"/>
    <property type="match status" value="1"/>
</dbReference>
<dbReference type="Proteomes" id="UP000092403">
    <property type="component" value="Unassembled WGS sequence"/>
</dbReference>
<comment type="caution">
    <text evidence="7">The sequence shown here is derived from an EMBL/GenBank/DDBJ whole genome shotgun (WGS) entry which is preliminary data.</text>
</comment>
<dbReference type="AlphaFoldDB" id="A0A150IPD9"/>
<dbReference type="EMBL" id="LNJB01000015">
    <property type="protein sequence ID" value="KYC54283.1"/>
    <property type="molecule type" value="Genomic_DNA"/>
</dbReference>
<organism evidence="7 13">
    <name type="scientific">Candidatus Methanofastidiosum methylothiophilum</name>
    <dbReference type="NCBI Taxonomy" id="1705564"/>
    <lineage>
        <taxon>Archaea</taxon>
        <taxon>Methanobacteriati</taxon>
        <taxon>Methanobacteriota</taxon>
        <taxon>Stenosarchaea group</taxon>
        <taxon>Candidatus Methanofastidiosia</taxon>
        <taxon>Candidatus Methanofastidiosales</taxon>
        <taxon>Candidatus Methanofastidiosaceae</taxon>
        <taxon>Candidatus Methanofastidiosum</taxon>
    </lineage>
</organism>
<accession>A0A150J2Q1</accession>
<evidence type="ECO:0000313" key="7">
    <source>
        <dbReference type="EMBL" id="KYC46843.1"/>
    </source>
</evidence>
<dbReference type="GO" id="GO:1990904">
    <property type="term" value="C:ribonucleoprotein complex"/>
    <property type="evidence" value="ECO:0007669"/>
    <property type="project" value="UniProtKB-KW"/>
</dbReference>
<evidence type="ECO:0000256" key="1">
    <source>
        <dbReference type="ARBA" id="ARBA00009339"/>
    </source>
</evidence>
<gene>
    <name evidence="5" type="primary">rpl39e</name>
    <name evidence="9" type="ORF">AMQ22_01318</name>
    <name evidence="10" type="ORF">AN188_01174</name>
    <name evidence="11" type="ORF">APG09_01249</name>
    <name evidence="6" type="ORF">APG10_01817</name>
    <name evidence="7" type="ORF">APG11_01641</name>
    <name evidence="8" type="ORF">APG12_01724</name>
</gene>
<accession>A0A150IHY7</accession>
<dbReference type="Proteomes" id="UP000091929">
    <property type="component" value="Unassembled WGS sequence"/>
</dbReference>
<dbReference type="STRING" id="1705564.APG08_01227"/>
<dbReference type="EMBL" id="LNGC01000060">
    <property type="protein sequence ID" value="KYC51491.1"/>
    <property type="molecule type" value="Genomic_DNA"/>
</dbReference>
<evidence type="ECO:0000313" key="11">
    <source>
        <dbReference type="EMBL" id="KYC56922.1"/>
    </source>
</evidence>
<evidence type="ECO:0000256" key="4">
    <source>
        <dbReference type="ARBA" id="ARBA00035234"/>
    </source>
</evidence>
<dbReference type="GO" id="GO:0005840">
    <property type="term" value="C:ribosome"/>
    <property type="evidence" value="ECO:0007669"/>
    <property type="project" value="UniProtKB-KW"/>
</dbReference>
<dbReference type="EMBL" id="LNGE01000080">
    <property type="protein sequence ID" value="KYC44314.1"/>
    <property type="molecule type" value="Genomic_DNA"/>
</dbReference>
<evidence type="ECO:0000313" key="12">
    <source>
        <dbReference type="Proteomes" id="UP000075398"/>
    </source>
</evidence>
<evidence type="ECO:0000256" key="5">
    <source>
        <dbReference type="HAMAP-Rule" id="MF_00629"/>
    </source>
</evidence>
<dbReference type="Proteomes" id="UP000092420">
    <property type="component" value="Unassembled WGS sequence"/>
</dbReference>
<keyword evidence="2 5" id="KW-0689">Ribosomal protein</keyword>
<accession>A0A150IPD9</accession>
<name>A0A150IPD9_9EURY</name>
<dbReference type="Proteomes" id="UP000092401">
    <property type="component" value="Unassembled WGS sequence"/>
</dbReference>
<dbReference type="PROSITE" id="PS00051">
    <property type="entry name" value="RIBOSOMAL_L39E"/>
    <property type="match status" value="1"/>
</dbReference>
<dbReference type="NCBIfam" id="NF002316">
    <property type="entry name" value="PRK01242.1"/>
    <property type="match status" value="1"/>
</dbReference>
<dbReference type="EMBL" id="LNJC01000052">
    <property type="protein sequence ID" value="KYC49013.1"/>
    <property type="molecule type" value="Genomic_DNA"/>
</dbReference>
<evidence type="ECO:0000256" key="2">
    <source>
        <dbReference type="ARBA" id="ARBA00022980"/>
    </source>
</evidence>
<dbReference type="FunFam" id="1.10.1620.10:FF:000001">
    <property type="entry name" value="60S ribosomal protein-like L39"/>
    <property type="match status" value="1"/>
</dbReference>
<dbReference type="EMBL" id="LNGF01000043">
    <property type="protein sequence ID" value="KYC46843.1"/>
    <property type="molecule type" value="Genomic_DNA"/>
</dbReference>
<dbReference type="InterPro" id="IPR020083">
    <property type="entry name" value="Ribosomal_eL39_CS"/>
</dbReference>
<reference evidence="12 13" key="1">
    <citation type="journal article" date="2016" name="ISME J.">
        <title>Chasing the elusive Euryarchaeota class WSA2: genomes reveal a uniquely fastidious methyl-reducing methanogen.</title>
        <authorList>
            <person name="Nobu M.K."/>
            <person name="Narihiro T."/>
            <person name="Kuroda K."/>
            <person name="Mei R."/>
            <person name="Liu W.T."/>
        </authorList>
    </citation>
    <scope>NUCLEOTIDE SEQUENCE [LARGE SCALE GENOMIC DNA]</scope>
    <source>
        <strain evidence="10">ADurb1013_Bin02101</strain>
        <strain evidence="11">ADurb1213_Bin02801</strain>
        <strain evidence="6">B03fssc0709_Meth_Bin005</strain>
        <strain evidence="7">B15fssc0709_Meth_Bin003</strain>
        <strain evidence="8">BMIXfssc0709_Meth_Bin006</strain>
        <strain evidence="9">U1lsi0528_Bin055</strain>
    </source>
</reference>
<dbReference type="InterPro" id="IPR000077">
    <property type="entry name" value="Ribosomal_eL39"/>
</dbReference>
<comment type="similarity">
    <text evidence="1 5">Belongs to the eukaryotic ribosomal protein eL39 family.</text>
</comment>
<evidence type="ECO:0000313" key="13">
    <source>
        <dbReference type="Proteomes" id="UP000091929"/>
    </source>
</evidence>
<sequence>MSRNKGLGKKKRLGKAMNQNRRVPVWVWAKTKLKIRSHPKRRNWRRTSLKK</sequence>